<keyword evidence="3" id="KW-1185">Reference proteome</keyword>
<sequence length="96" mass="10903">MQMKLTCNGAKRAPDRDTTNRTMEIDSPFGGGMWSTLVVDGLGLLDKQPRMFIYRAHSSEPLADMSWSQRSSLLIVRYGVSDRDDLFARRRVHVSV</sequence>
<dbReference type="AlphaFoldDB" id="A0A4C1WIG4"/>
<proteinExistence type="predicted"/>
<gene>
    <name evidence="2" type="ORF">EVAR_29527_1</name>
</gene>
<feature type="region of interest" description="Disordered" evidence="1">
    <location>
        <begin position="1"/>
        <end position="24"/>
    </location>
</feature>
<dbReference type="Proteomes" id="UP000299102">
    <property type="component" value="Unassembled WGS sequence"/>
</dbReference>
<dbReference type="EMBL" id="BGZK01000554">
    <property type="protein sequence ID" value="GBP49914.1"/>
    <property type="molecule type" value="Genomic_DNA"/>
</dbReference>
<comment type="caution">
    <text evidence="2">The sequence shown here is derived from an EMBL/GenBank/DDBJ whole genome shotgun (WGS) entry which is preliminary data.</text>
</comment>
<evidence type="ECO:0000313" key="3">
    <source>
        <dbReference type="Proteomes" id="UP000299102"/>
    </source>
</evidence>
<accession>A0A4C1WIG4</accession>
<name>A0A4C1WIG4_EUMVA</name>
<reference evidence="2 3" key="1">
    <citation type="journal article" date="2019" name="Commun. Biol.">
        <title>The bagworm genome reveals a unique fibroin gene that provides high tensile strength.</title>
        <authorList>
            <person name="Kono N."/>
            <person name="Nakamura H."/>
            <person name="Ohtoshi R."/>
            <person name="Tomita M."/>
            <person name="Numata K."/>
            <person name="Arakawa K."/>
        </authorList>
    </citation>
    <scope>NUCLEOTIDE SEQUENCE [LARGE SCALE GENOMIC DNA]</scope>
</reference>
<evidence type="ECO:0000313" key="2">
    <source>
        <dbReference type="EMBL" id="GBP49914.1"/>
    </source>
</evidence>
<protein>
    <submittedName>
        <fullName evidence="2">Uncharacterized protein</fullName>
    </submittedName>
</protein>
<evidence type="ECO:0000256" key="1">
    <source>
        <dbReference type="SAM" id="MobiDB-lite"/>
    </source>
</evidence>
<organism evidence="2 3">
    <name type="scientific">Eumeta variegata</name>
    <name type="common">Bagworm moth</name>
    <name type="synonym">Eumeta japonica</name>
    <dbReference type="NCBI Taxonomy" id="151549"/>
    <lineage>
        <taxon>Eukaryota</taxon>
        <taxon>Metazoa</taxon>
        <taxon>Ecdysozoa</taxon>
        <taxon>Arthropoda</taxon>
        <taxon>Hexapoda</taxon>
        <taxon>Insecta</taxon>
        <taxon>Pterygota</taxon>
        <taxon>Neoptera</taxon>
        <taxon>Endopterygota</taxon>
        <taxon>Lepidoptera</taxon>
        <taxon>Glossata</taxon>
        <taxon>Ditrysia</taxon>
        <taxon>Tineoidea</taxon>
        <taxon>Psychidae</taxon>
        <taxon>Oiketicinae</taxon>
        <taxon>Eumeta</taxon>
    </lineage>
</organism>